<dbReference type="PROSITE" id="PS51257">
    <property type="entry name" value="PROKAR_LIPOPROTEIN"/>
    <property type="match status" value="1"/>
</dbReference>
<reference evidence="1 2" key="1">
    <citation type="submission" date="2020-11" db="EMBL/GenBank/DDBJ databases">
        <title>Hymenobacter sp.</title>
        <authorList>
            <person name="Kim M.K."/>
        </authorList>
    </citation>
    <scope>NUCLEOTIDE SEQUENCE [LARGE SCALE GENOMIC DNA]</scope>
    <source>
        <strain evidence="1 2">BT594</strain>
    </source>
</reference>
<proteinExistence type="predicted"/>
<evidence type="ECO:0000313" key="1">
    <source>
        <dbReference type="EMBL" id="MBG8552746.1"/>
    </source>
</evidence>
<accession>A0ABS0KY12</accession>
<comment type="caution">
    <text evidence="1">The sequence shown here is derived from an EMBL/GenBank/DDBJ whole genome shotgun (WGS) entry which is preliminary data.</text>
</comment>
<sequence length="162" mass="18017">MKASIVLVVLGTSGLFSCAKDNPEKALTLENSTVLFGSYYDECGGEQCIEIYKLDTVTQSLSEDTKDDYPTSASPYDGTYVARTTAEFDAVKDLVQQIPLTLLAKEGVVIGQPDAGDWGGYYLEVQNGEERRYWLIDTKKENLPAYLHSFTDVLRARLNQLQ</sequence>
<keyword evidence="2" id="KW-1185">Reference proteome</keyword>
<dbReference type="RefSeq" id="WP_196953795.1">
    <property type="nucleotide sequence ID" value="NZ_JADWYK010000002.1"/>
</dbReference>
<dbReference type="EMBL" id="JADWYK010000002">
    <property type="protein sequence ID" value="MBG8552746.1"/>
    <property type="molecule type" value="Genomic_DNA"/>
</dbReference>
<organism evidence="1 2">
    <name type="scientific">Hymenobacter guriensis</name>
    <dbReference type="NCBI Taxonomy" id="2793065"/>
    <lineage>
        <taxon>Bacteria</taxon>
        <taxon>Pseudomonadati</taxon>
        <taxon>Bacteroidota</taxon>
        <taxon>Cytophagia</taxon>
        <taxon>Cytophagales</taxon>
        <taxon>Hymenobacteraceae</taxon>
        <taxon>Hymenobacter</taxon>
    </lineage>
</organism>
<evidence type="ECO:0000313" key="2">
    <source>
        <dbReference type="Proteomes" id="UP000601099"/>
    </source>
</evidence>
<gene>
    <name evidence="1" type="ORF">I5L79_04260</name>
</gene>
<dbReference type="Proteomes" id="UP000601099">
    <property type="component" value="Unassembled WGS sequence"/>
</dbReference>
<protein>
    <submittedName>
        <fullName evidence="1">Uncharacterized protein</fullName>
    </submittedName>
</protein>
<name>A0ABS0KY12_9BACT</name>